<protein>
    <submittedName>
        <fullName evidence="3">CubicO group peptidase (Beta-lactamase class C family)</fullName>
    </submittedName>
</protein>
<dbReference type="AlphaFoldDB" id="A0A2P8HVU4"/>
<feature type="domain" description="Beta-lactamase-related" evidence="2">
    <location>
        <begin position="25"/>
        <end position="308"/>
    </location>
</feature>
<dbReference type="SUPFAM" id="SSF56601">
    <property type="entry name" value="beta-lactamase/transpeptidase-like"/>
    <property type="match status" value="1"/>
</dbReference>
<proteinExistence type="predicted"/>
<name>A0A2P8HVU4_CHINA</name>
<dbReference type="Proteomes" id="UP000240971">
    <property type="component" value="Unassembled WGS sequence"/>
</dbReference>
<dbReference type="RefSeq" id="WP_106527491.1">
    <property type="nucleotide sequence ID" value="NZ_PYAW01000001.1"/>
</dbReference>
<evidence type="ECO:0000313" key="3">
    <source>
        <dbReference type="EMBL" id="PSL50340.1"/>
    </source>
</evidence>
<dbReference type="InterPro" id="IPR012338">
    <property type="entry name" value="Beta-lactam/transpept-like"/>
</dbReference>
<reference evidence="3 4" key="1">
    <citation type="submission" date="2018-03" db="EMBL/GenBank/DDBJ databases">
        <title>Genomic Encyclopedia of Archaeal and Bacterial Type Strains, Phase II (KMG-II): from individual species to whole genera.</title>
        <authorList>
            <person name="Goeker M."/>
        </authorList>
    </citation>
    <scope>NUCLEOTIDE SEQUENCE [LARGE SCALE GENOMIC DNA]</scope>
    <source>
        <strain evidence="3 4">DSM 24859</strain>
    </source>
</reference>
<accession>A0A2P8HVU4</accession>
<keyword evidence="1" id="KW-0732">Signal</keyword>
<evidence type="ECO:0000259" key="2">
    <source>
        <dbReference type="Pfam" id="PF00144"/>
    </source>
</evidence>
<dbReference type="InterPro" id="IPR050789">
    <property type="entry name" value="Diverse_Enzym_Activities"/>
</dbReference>
<evidence type="ECO:0000313" key="4">
    <source>
        <dbReference type="Proteomes" id="UP000240971"/>
    </source>
</evidence>
<feature type="signal peptide" evidence="1">
    <location>
        <begin position="1"/>
        <end position="19"/>
    </location>
</feature>
<evidence type="ECO:0000256" key="1">
    <source>
        <dbReference type="SAM" id="SignalP"/>
    </source>
</evidence>
<keyword evidence="4" id="KW-1185">Reference proteome</keyword>
<comment type="caution">
    <text evidence="3">The sequence shown here is derived from an EMBL/GenBank/DDBJ whole genome shotgun (WGS) entry which is preliminary data.</text>
</comment>
<dbReference type="Gene3D" id="3.40.710.10">
    <property type="entry name" value="DD-peptidase/beta-lactamase superfamily"/>
    <property type="match status" value="1"/>
</dbReference>
<organism evidence="3 4">
    <name type="scientific">Chitinophaga niastensis</name>
    <dbReference type="NCBI Taxonomy" id="536980"/>
    <lineage>
        <taxon>Bacteria</taxon>
        <taxon>Pseudomonadati</taxon>
        <taxon>Bacteroidota</taxon>
        <taxon>Chitinophagia</taxon>
        <taxon>Chitinophagales</taxon>
        <taxon>Chitinophagaceae</taxon>
        <taxon>Chitinophaga</taxon>
    </lineage>
</organism>
<dbReference type="PANTHER" id="PTHR43283:SF7">
    <property type="entry name" value="BETA-LACTAMASE-RELATED DOMAIN-CONTAINING PROTEIN"/>
    <property type="match status" value="1"/>
</dbReference>
<dbReference type="OrthoDB" id="1185352at2"/>
<dbReference type="InterPro" id="IPR001466">
    <property type="entry name" value="Beta-lactam-related"/>
</dbReference>
<dbReference type="EMBL" id="PYAW01000001">
    <property type="protein sequence ID" value="PSL50340.1"/>
    <property type="molecule type" value="Genomic_DNA"/>
</dbReference>
<sequence length="338" mass="38556">MKKVLLLIFSWIIVLEVCAQTGQDTFTPLRKIPSLYSIVLSVGDTIRYNQHFNGTKDDDIFDDQSLTKSIGCFLIGIAIDKGLISSPDEKLVHWFPELKNDTDKRKQDITLRQVMNQASGLYHENLEKLNGIADFLALPDPAGYTLKAPLLTTPGKEFHYNNAATHLLSVILSKSCGMDVFAFAQKNLFNLLGIQTMQWKKMKDGYYDLSGLENIRLRTVDLIKFGSLLLHEGRYGQQQIVSPQWIAQILHPDIQYDTEWGFHPSRYGLCWYHTTYRGQDMIYGMGWGGQFLIVVPALKMVMAINQSHEDDKAPMQSGRFTTAIFPLFYDAVLQHWSH</sequence>
<dbReference type="PANTHER" id="PTHR43283">
    <property type="entry name" value="BETA-LACTAMASE-RELATED"/>
    <property type="match status" value="1"/>
</dbReference>
<dbReference type="Pfam" id="PF00144">
    <property type="entry name" value="Beta-lactamase"/>
    <property type="match status" value="1"/>
</dbReference>
<gene>
    <name evidence="3" type="ORF">CLV51_1011685</name>
</gene>
<feature type="chain" id="PRO_5015194452" evidence="1">
    <location>
        <begin position="20"/>
        <end position="338"/>
    </location>
</feature>